<dbReference type="Proteomes" id="UP000694867">
    <property type="component" value="Unplaced"/>
</dbReference>
<evidence type="ECO:0000256" key="3">
    <source>
        <dbReference type="ARBA" id="ARBA00022989"/>
    </source>
</evidence>
<dbReference type="PANTHER" id="PTHR23291">
    <property type="entry name" value="BAX INHIBITOR-RELATED"/>
    <property type="match status" value="1"/>
</dbReference>
<organism evidence="6 7">
    <name type="scientific">Galendromus occidentalis</name>
    <name type="common">western predatory mite</name>
    <dbReference type="NCBI Taxonomy" id="34638"/>
    <lineage>
        <taxon>Eukaryota</taxon>
        <taxon>Metazoa</taxon>
        <taxon>Ecdysozoa</taxon>
        <taxon>Arthropoda</taxon>
        <taxon>Chelicerata</taxon>
        <taxon>Arachnida</taxon>
        <taxon>Acari</taxon>
        <taxon>Parasitiformes</taxon>
        <taxon>Mesostigmata</taxon>
        <taxon>Gamasina</taxon>
        <taxon>Phytoseioidea</taxon>
        <taxon>Phytoseiidae</taxon>
        <taxon>Typhlodrominae</taxon>
        <taxon>Galendromus</taxon>
    </lineage>
</organism>
<dbReference type="GO" id="GO:0016020">
    <property type="term" value="C:membrane"/>
    <property type="evidence" value="ECO:0007669"/>
    <property type="project" value="UniProtKB-SubCell"/>
</dbReference>
<dbReference type="PANTHER" id="PTHR23291:SF127">
    <property type="entry name" value="PROTEIN LIFEGUARD 1-LIKE"/>
    <property type="match status" value="1"/>
</dbReference>
<feature type="transmembrane region" description="Helical" evidence="5">
    <location>
        <begin position="156"/>
        <end position="176"/>
    </location>
</feature>
<reference evidence="7" key="1">
    <citation type="submission" date="2025-08" db="UniProtKB">
        <authorList>
            <consortium name="RefSeq"/>
        </authorList>
    </citation>
    <scope>IDENTIFICATION</scope>
</reference>
<feature type="transmembrane region" description="Helical" evidence="5">
    <location>
        <begin position="182"/>
        <end position="199"/>
    </location>
</feature>
<keyword evidence="2 5" id="KW-0812">Transmembrane</keyword>
<feature type="transmembrane region" description="Helical" evidence="5">
    <location>
        <begin position="30"/>
        <end position="51"/>
    </location>
</feature>
<evidence type="ECO:0000313" key="6">
    <source>
        <dbReference type="Proteomes" id="UP000694867"/>
    </source>
</evidence>
<accession>A0AAJ7SE19</accession>
<dbReference type="KEGG" id="goe:100901056"/>
<evidence type="ECO:0000256" key="1">
    <source>
        <dbReference type="ARBA" id="ARBA00004141"/>
    </source>
</evidence>
<feature type="transmembrane region" description="Helical" evidence="5">
    <location>
        <begin position="99"/>
        <end position="121"/>
    </location>
</feature>
<gene>
    <name evidence="7" type="primary">LOC100901056</name>
</gene>
<proteinExistence type="inferred from homology"/>
<comment type="similarity">
    <text evidence="5">Belongs to the BI1 family.</text>
</comment>
<keyword evidence="3 5" id="KW-1133">Transmembrane helix</keyword>
<evidence type="ECO:0000313" key="7">
    <source>
        <dbReference type="RefSeq" id="XP_028966371.1"/>
    </source>
</evidence>
<dbReference type="Pfam" id="PF01027">
    <property type="entry name" value="Bax1-I"/>
    <property type="match status" value="1"/>
</dbReference>
<keyword evidence="4 5" id="KW-0472">Membrane</keyword>
<dbReference type="InterPro" id="IPR006214">
    <property type="entry name" value="Bax_inhibitor_1-related"/>
</dbReference>
<evidence type="ECO:0000256" key="4">
    <source>
        <dbReference type="ARBA" id="ARBA00023136"/>
    </source>
</evidence>
<sequence>MAFEDVEAFPVTDFSPFEDKAIRRGFIRKVFTILAAQLSVLTAMVVTTMFTDDIRVYLQDPDNLDVTLFLFIGSIVVYFVCTILLICVADLRKKYPTNLIILFIFTISSAIFISIACTFYTIDSVMLALGITFLCCVGIFVFSFNTKYDLSSCHGLVFCLLWGLLLTFLLMPIPYGSTSNKVFAGIGAIIFMFVLVYDIHRVMGRSTENALSPEEYIVGALEIYLDIINIFIRILQIVGQR</sequence>
<evidence type="ECO:0000256" key="5">
    <source>
        <dbReference type="RuleBase" id="RU004379"/>
    </source>
</evidence>
<feature type="transmembrane region" description="Helical" evidence="5">
    <location>
        <begin position="127"/>
        <end position="144"/>
    </location>
</feature>
<name>A0AAJ7SE19_9ACAR</name>
<dbReference type="AlphaFoldDB" id="A0AAJ7SE19"/>
<keyword evidence="6" id="KW-1185">Reference proteome</keyword>
<dbReference type="RefSeq" id="XP_028966371.1">
    <property type="nucleotide sequence ID" value="XM_029110538.1"/>
</dbReference>
<comment type="subcellular location">
    <subcellularLocation>
        <location evidence="1">Membrane</location>
        <topology evidence="1">Multi-pass membrane protein</topology>
    </subcellularLocation>
</comment>
<dbReference type="GO" id="GO:0005783">
    <property type="term" value="C:endoplasmic reticulum"/>
    <property type="evidence" value="ECO:0007669"/>
    <property type="project" value="TreeGrafter"/>
</dbReference>
<evidence type="ECO:0000256" key="2">
    <source>
        <dbReference type="ARBA" id="ARBA00022692"/>
    </source>
</evidence>
<feature type="transmembrane region" description="Helical" evidence="5">
    <location>
        <begin position="66"/>
        <end position="87"/>
    </location>
</feature>
<protein>
    <submittedName>
        <fullName evidence="7">Protein lifeguard 2</fullName>
    </submittedName>
</protein>
<dbReference type="GO" id="GO:0005794">
    <property type="term" value="C:Golgi apparatus"/>
    <property type="evidence" value="ECO:0007669"/>
    <property type="project" value="TreeGrafter"/>
</dbReference>
<dbReference type="GO" id="GO:2001234">
    <property type="term" value="P:negative regulation of apoptotic signaling pathway"/>
    <property type="evidence" value="ECO:0007669"/>
    <property type="project" value="TreeGrafter"/>
</dbReference>
<dbReference type="GeneID" id="100901056"/>